<name>A0A6G1HSX3_9PEZI</name>
<sequence>MPSTEDLKRMAGDIHNPFIPPIPRMSEYTAEEIATLQAKLDRQLGPEFISSRKGPGGKSFHYVAAEKVIGIANEVFGFNGWSSAIQNVTIDYVDIDKSGKVSMGCSTIVRVTLKDGTYHEDIGYGETSNMPGKGQAFEKIKKEASTDALKRALRSFGNVLGNCIYDKDYVSKVSRMKTLPAKWDEDNLHRHPDFIPPKQSLPIEEASMKAGLEPPIPAGVAEKAVTEPSSNPTSETVEYEDEYGSDFLDLETNNSDTAALDALLAPPQLQPQNQSRQQLPRIQSLPQLRQEAQSPNQFAGRQHPQQPQQSANGQTNANPRSNAAGQMPPPQYTPQQYRPQGQRNLQPPQQHNPNQQSRTVSMPEGTKGNQTPQTPQTPRPSIVAGAGPTTANVAIGFVAGRAAELVQKSDVLPANVPTFNPHAESPSLRRTAGVHGGKSVPITRSALGTAANPGNPPSGPSGPAGATTSNRPNPNFVNPQSDTNRRIGLPGGGVQSPMGNRTAYRPPTIGVKRGPEMQQNRAPLADVSNATTNDGGGGGAGTGPDAKRLKTDF</sequence>
<evidence type="ECO:0000256" key="2">
    <source>
        <dbReference type="ARBA" id="ARBA00022763"/>
    </source>
</evidence>
<dbReference type="Proteomes" id="UP000799640">
    <property type="component" value="Unassembled WGS sequence"/>
</dbReference>
<evidence type="ECO:0000256" key="1">
    <source>
        <dbReference type="ARBA" id="ARBA00006638"/>
    </source>
</evidence>
<dbReference type="GO" id="GO:0003697">
    <property type="term" value="F:single-stranded DNA binding"/>
    <property type="evidence" value="ECO:0007669"/>
    <property type="project" value="UniProtKB-ARBA"/>
</dbReference>
<protein>
    <recommendedName>
        <fullName evidence="5">RAD52 homolog</fullName>
    </recommendedName>
</protein>
<feature type="region of interest" description="Disordered" evidence="6">
    <location>
        <begin position="417"/>
        <end position="553"/>
    </location>
</feature>
<proteinExistence type="inferred from homology"/>
<dbReference type="Gene3D" id="3.30.390.80">
    <property type="entry name" value="DNA repair protein Rad52/59/22"/>
    <property type="match status" value="1"/>
</dbReference>
<evidence type="ECO:0000313" key="8">
    <source>
        <dbReference type="Proteomes" id="UP000799640"/>
    </source>
</evidence>
<evidence type="ECO:0000256" key="4">
    <source>
        <dbReference type="ARBA" id="ARBA00023204"/>
    </source>
</evidence>
<dbReference type="EMBL" id="ML996698">
    <property type="protein sequence ID" value="KAF2399158.1"/>
    <property type="molecule type" value="Genomic_DNA"/>
</dbReference>
<keyword evidence="2" id="KW-0227">DNA damage</keyword>
<dbReference type="FunFam" id="3.30.390.80:FF:000001">
    <property type="entry name" value="DNA repair protein RAD52 homolog"/>
    <property type="match status" value="1"/>
</dbReference>
<comment type="similarity">
    <text evidence="1">Belongs to the RAD52 family.</text>
</comment>
<feature type="compositionally biased region" description="Low complexity" evidence="6">
    <location>
        <begin position="333"/>
        <end position="356"/>
    </location>
</feature>
<organism evidence="7 8">
    <name type="scientific">Trichodelitschia bisporula</name>
    <dbReference type="NCBI Taxonomy" id="703511"/>
    <lineage>
        <taxon>Eukaryota</taxon>
        <taxon>Fungi</taxon>
        <taxon>Dikarya</taxon>
        <taxon>Ascomycota</taxon>
        <taxon>Pezizomycotina</taxon>
        <taxon>Dothideomycetes</taxon>
        <taxon>Dothideomycetes incertae sedis</taxon>
        <taxon>Phaeotrichales</taxon>
        <taxon>Phaeotrichaceae</taxon>
        <taxon>Trichodelitschia</taxon>
    </lineage>
</organism>
<dbReference type="GO" id="GO:0005634">
    <property type="term" value="C:nucleus"/>
    <property type="evidence" value="ECO:0007669"/>
    <property type="project" value="TreeGrafter"/>
</dbReference>
<accession>A0A6G1HSX3</accession>
<dbReference type="GO" id="GO:0000724">
    <property type="term" value="P:double-strand break repair via homologous recombination"/>
    <property type="evidence" value="ECO:0007669"/>
    <property type="project" value="TreeGrafter"/>
</dbReference>
<keyword evidence="4" id="KW-0234">DNA repair</keyword>
<dbReference type="OrthoDB" id="206565at2759"/>
<dbReference type="AlphaFoldDB" id="A0A6G1HSX3"/>
<evidence type="ECO:0000256" key="6">
    <source>
        <dbReference type="SAM" id="MobiDB-lite"/>
    </source>
</evidence>
<feature type="compositionally biased region" description="Polar residues" evidence="6">
    <location>
        <begin position="287"/>
        <end position="324"/>
    </location>
</feature>
<feature type="region of interest" description="Disordered" evidence="6">
    <location>
        <begin position="287"/>
        <end position="387"/>
    </location>
</feature>
<reference evidence="7" key="1">
    <citation type="journal article" date="2020" name="Stud. Mycol.">
        <title>101 Dothideomycetes genomes: a test case for predicting lifestyles and emergence of pathogens.</title>
        <authorList>
            <person name="Haridas S."/>
            <person name="Albert R."/>
            <person name="Binder M."/>
            <person name="Bloem J."/>
            <person name="Labutti K."/>
            <person name="Salamov A."/>
            <person name="Andreopoulos B."/>
            <person name="Baker S."/>
            <person name="Barry K."/>
            <person name="Bills G."/>
            <person name="Bluhm B."/>
            <person name="Cannon C."/>
            <person name="Castanera R."/>
            <person name="Culley D."/>
            <person name="Daum C."/>
            <person name="Ezra D."/>
            <person name="Gonzalez J."/>
            <person name="Henrissat B."/>
            <person name="Kuo A."/>
            <person name="Liang C."/>
            <person name="Lipzen A."/>
            <person name="Lutzoni F."/>
            <person name="Magnuson J."/>
            <person name="Mondo S."/>
            <person name="Nolan M."/>
            <person name="Ohm R."/>
            <person name="Pangilinan J."/>
            <person name="Park H.-J."/>
            <person name="Ramirez L."/>
            <person name="Alfaro M."/>
            <person name="Sun H."/>
            <person name="Tritt A."/>
            <person name="Yoshinaga Y."/>
            <person name="Zwiers L.-H."/>
            <person name="Turgeon B."/>
            <person name="Goodwin S."/>
            <person name="Spatafora J."/>
            <person name="Crous P."/>
            <person name="Grigoriev I."/>
        </authorList>
    </citation>
    <scope>NUCLEOTIDE SEQUENCE</scope>
    <source>
        <strain evidence="7">CBS 262.69</strain>
    </source>
</reference>
<dbReference type="InterPro" id="IPR007232">
    <property type="entry name" value="Rad52_Rad59_Rad22"/>
</dbReference>
<evidence type="ECO:0000256" key="3">
    <source>
        <dbReference type="ARBA" id="ARBA00023172"/>
    </source>
</evidence>
<dbReference type="InterPro" id="IPR042525">
    <property type="entry name" value="Rad52_Rad59_Rad22_sf"/>
</dbReference>
<dbReference type="PANTHER" id="PTHR12132:SF1">
    <property type="entry name" value="DNA REPAIR PROTEIN RAD52 HOMOLOG"/>
    <property type="match status" value="1"/>
</dbReference>
<dbReference type="InterPro" id="IPR041247">
    <property type="entry name" value="Rad52_fam"/>
</dbReference>
<evidence type="ECO:0000313" key="7">
    <source>
        <dbReference type="EMBL" id="KAF2399158.1"/>
    </source>
</evidence>
<dbReference type="Pfam" id="PF04098">
    <property type="entry name" value="Rad52_Rad22"/>
    <property type="match status" value="1"/>
</dbReference>
<dbReference type="GO" id="GO:0045002">
    <property type="term" value="P:double-strand break repair via single-strand annealing"/>
    <property type="evidence" value="ECO:0007669"/>
    <property type="project" value="TreeGrafter"/>
</dbReference>
<dbReference type="SUPFAM" id="SSF54768">
    <property type="entry name" value="dsRNA-binding domain-like"/>
    <property type="match status" value="1"/>
</dbReference>
<feature type="compositionally biased region" description="Polar residues" evidence="6">
    <location>
        <begin position="470"/>
        <end position="482"/>
    </location>
</feature>
<dbReference type="PANTHER" id="PTHR12132">
    <property type="entry name" value="DNA REPAIR AND RECOMBINATION PROTEIN RAD52, RAD59"/>
    <property type="match status" value="1"/>
</dbReference>
<dbReference type="GO" id="GO:0006312">
    <property type="term" value="P:mitotic recombination"/>
    <property type="evidence" value="ECO:0007669"/>
    <property type="project" value="TreeGrafter"/>
</dbReference>
<evidence type="ECO:0000256" key="5">
    <source>
        <dbReference type="ARBA" id="ARBA00077224"/>
    </source>
</evidence>
<gene>
    <name evidence="7" type="ORF">EJ06DRAFT_531480</name>
</gene>
<keyword evidence="8" id="KW-1185">Reference proteome</keyword>
<keyword evidence="3" id="KW-0233">DNA recombination</keyword>